<comment type="caution">
    <text evidence="1">The sequence shown here is derived from an EMBL/GenBank/DDBJ whole genome shotgun (WGS) entry which is preliminary data.</text>
</comment>
<reference evidence="1 2" key="1">
    <citation type="submission" date="2020-01" db="EMBL/GenBank/DDBJ databases">
        <title>Aspergillus terreus IFO 6365 whole genome shotgun sequence.</title>
        <authorList>
            <person name="Kanamasa S."/>
            <person name="Takahashi H."/>
        </authorList>
    </citation>
    <scope>NUCLEOTIDE SEQUENCE [LARGE SCALE GENOMIC DNA]</scope>
    <source>
        <strain evidence="1 2">IFO 6365</strain>
    </source>
</reference>
<dbReference type="InterPro" id="IPR051091">
    <property type="entry name" value="O-Glucosyltr/Glycosyltrsf_90"/>
</dbReference>
<dbReference type="Pfam" id="PF05686">
    <property type="entry name" value="Glyco_transf_90"/>
    <property type="match status" value="1"/>
</dbReference>
<dbReference type="InterPro" id="IPR006598">
    <property type="entry name" value="CAP10"/>
</dbReference>
<dbReference type="PANTHER" id="PTHR12203">
    <property type="entry name" value="KDEL LYS-ASP-GLU-LEU CONTAINING - RELATED"/>
    <property type="match status" value="1"/>
</dbReference>
<dbReference type="SMART" id="SM00672">
    <property type="entry name" value="CAP10"/>
    <property type="match status" value="1"/>
</dbReference>
<dbReference type="AlphaFoldDB" id="A0A5M3ZD42"/>
<dbReference type="VEuPathDB" id="FungiDB:ATEG_05996"/>
<dbReference type="OrthoDB" id="202415at2759"/>
<proteinExistence type="predicted"/>
<dbReference type="EMBL" id="BLJY01000010">
    <property type="protein sequence ID" value="GFF19233.1"/>
    <property type="molecule type" value="Genomic_DNA"/>
</dbReference>
<evidence type="ECO:0000313" key="1">
    <source>
        <dbReference type="EMBL" id="GFF19233.1"/>
    </source>
</evidence>
<dbReference type="PANTHER" id="PTHR12203:SF107">
    <property type="entry name" value="GLYCOSYL TRANSFERASE CAP10 DOMAIN-CONTAINING PROTEIN"/>
    <property type="match status" value="1"/>
</dbReference>
<organism evidence="1 2">
    <name type="scientific">Aspergillus terreus</name>
    <dbReference type="NCBI Taxonomy" id="33178"/>
    <lineage>
        <taxon>Eukaryota</taxon>
        <taxon>Fungi</taxon>
        <taxon>Dikarya</taxon>
        <taxon>Ascomycota</taxon>
        <taxon>Pezizomycotina</taxon>
        <taxon>Eurotiomycetes</taxon>
        <taxon>Eurotiomycetidae</taxon>
        <taxon>Eurotiales</taxon>
        <taxon>Aspergillaceae</taxon>
        <taxon>Aspergillus</taxon>
        <taxon>Aspergillus subgen. Circumdati</taxon>
    </lineage>
</organism>
<dbReference type="Proteomes" id="UP000452235">
    <property type="component" value="Unassembled WGS sequence"/>
</dbReference>
<protein>
    <submittedName>
        <fullName evidence="1">Lipopolysaccharide-modifying protein</fullName>
    </submittedName>
</protein>
<sequence>MRRLSLLPALVLTAIRTRTSAYLELPVWPRRDLSLSPKQCKASFLGLFQDIHRGVEYWTSQGGLSSQDLNNVPVNDGMAQAVISNGELYIVAVKVKGEDHRRKILATLGSIHRVLAASSSHQDSLPPIEFIFSIEDRVDDVHASGHPVWVLSRKPSEESVILIPDFGYWSWANSNIGPYGQVVERVQSAEPKFVDKEPKLVWRGKLSFAPKLRRALLDVARGTSWGDVKALDWRKKDNFLTMEDHCRYMFIGHVEGRAYSASLKYRQACRSVVVAHKLQYIQHHHYLLVSSGPEQNYVEVERDFSDLPGRMEDLLLNPEKAQRIADNNVKTFRERYLTSAAEACYWRALWAQWAEISWNLSRELEDRPAVERGLRYESFILLDSKDMLRFSFIGN</sequence>
<evidence type="ECO:0000313" key="2">
    <source>
        <dbReference type="Proteomes" id="UP000452235"/>
    </source>
</evidence>
<keyword evidence="2" id="KW-1185">Reference proteome</keyword>
<gene>
    <name evidence="1" type="ORF">ATEIFO6365_0010000600</name>
</gene>
<name>A0A5M3ZD42_ASPTE</name>
<accession>A0A5M3ZD42</accession>